<evidence type="ECO:0000259" key="8">
    <source>
        <dbReference type="PROSITE" id="PS51980"/>
    </source>
</evidence>
<feature type="region of interest" description="Disordered" evidence="7">
    <location>
        <begin position="334"/>
        <end position="383"/>
    </location>
</feature>
<feature type="region of interest" description="Disordered" evidence="7">
    <location>
        <begin position="397"/>
        <end position="497"/>
    </location>
</feature>
<organism evidence="9 10">
    <name type="scientific">Centropus unirufus</name>
    <dbReference type="NCBI Taxonomy" id="1118519"/>
    <lineage>
        <taxon>Eukaryota</taxon>
        <taxon>Metazoa</taxon>
        <taxon>Chordata</taxon>
        <taxon>Craniata</taxon>
        <taxon>Vertebrata</taxon>
        <taxon>Euteleostomi</taxon>
        <taxon>Archelosauria</taxon>
        <taxon>Archosauria</taxon>
        <taxon>Dinosauria</taxon>
        <taxon>Saurischia</taxon>
        <taxon>Theropoda</taxon>
        <taxon>Coelurosauria</taxon>
        <taxon>Aves</taxon>
        <taxon>Neognathae</taxon>
        <taxon>Neoaves</taxon>
        <taxon>Otidimorphae</taxon>
        <taxon>Cuculiformes</taxon>
        <taxon>Centropidae</taxon>
        <taxon>Centropus</taxon>
    </lineage>
</organism>
<comment type="similarity">
    <text evidence="2 6">Belongs to the ELL/occludin family.</text>
</comment>
<dbReference type="GO" id="GO:0042795">
    <property type="term" value="P:snRNA transcription by RNA polymerase II"/>
    <property type="evidence" value="ECO:0007669"/>
    <property type="project" value="TreeGrafter"/>
</dbReference>
<feature type="non-terminal residue" evidence="9">
    <location>
        <position position="1"/>
    </location>
</feature>
<dbReference type="PANTHER" id="PTHR23288">
    <property type="entry name" value="OCCLUDIN AND RNA POLYMERASE II ELONGATION FACTOR ELL"/>
    <property type="match status" value="1"/>
</dbReference>
<dbReference type="EMBL" id="VYZI01000550">
    <property type="protein sequence ID" value="NWR78065.1"/>
    <property type="molecule type" value="Genomic_DNA"/>
</dbReference>
<gene>
    <name evidence="9" type="primary">Ell2</name>
    <name evidence="9" type="ORF">CENUNI_R12773</name>
</gene>
<evidence type="ECO:0000256" key="6">
    <source>
        <dbReference type="PROSITE-ProRule" id="PRU01324"/>
    </source>
</evidence>
<dbReference type="Gene3D" id="1.10.10.2670">
    <property type="entry name" value="E3 ubiquitin-protein ligase"/>
    <property type="match status" value="1"/>
</dbReference>
<dbReference type="OrthoDB" id="6284217at2759"/>
<dbReference type="InterPro" id="IPR010844">
    <property type="entry name" value="Occludin_ELL"/>
</dbReference>
<dbReference type="SUPFAM" id="SSF46785">
    <property type="entry name" value="Winged helix' DNA-binding domain"/>
    <property type="match status" value="1"/>
</dbReference>
<dbReference type="Gene3D" id="6.10.140.340">
    <property type="match status" value="1"/>
</dbReference>
<dbReference type="Proteomes" id="UP000517892">
    <property type="component" value="Unassembled WGS sequence"/>
</dbReference>
<feature type="compositionally biased region" description="Low complexity" evidence="7">
    <location>
        <begin position="361"/>
        <end position="381"/>
    </location>
</feature>
<feature type="compositionally biased region" description="Polar residues" evidence="7">
    <location>
        <begin position="397"/>
        <end position="427"/>
    </location>
</feature>
<dbReference type="GO" id="GO:0008023">
    <property type="term" value="C:transcription elongation factor complex"/>
    <property type="evidence" value="ECO:0007669"/>
    <property type="project" value="InterPro"/>
</dbReference>
<comment type="caution">
    <text evidence="9">The sequence shown here is derived from an EMBL/GenBank/DDBJ whole genome shotgun (WGS) entry which is preliminary data.</text>
</comment>
<reference evidence="9 10" key="1">
    <citation type="submission" date="2019-09" db="EMBL/GenBank/DDBJ databases">
        <title>Bird 10,000 Genomes (B10K) Project - Family phase.</title>
        <authorList>
            <person name="Zhang G."/>
        </authorList>
    </citation>
    <scope>NUCLEOTIDE SEQUENCE [LARGE SCALE GENOMIC DNA]</scope>
    <source>
        <strain evidence="9">B10K-DU-017-25</strain>
        <tissue evidence="9">Mixed tissue sample</tissue>
    </source>
</reference>
<sequence length="622" mass="70435">MAELREEHRYGVSCSAAATGVTVMHVKLTETALRALEAYRGSQHRASSQPSIQFQGSQGFIKIPKANQPNEAHTFNFYVSNVGKDNPQGSFDCVQQMNSSSGESQLTCLGSIQDKITVCATSDSYQTTRERLTQAEEESRNRSAKFIKPGGPFVGKRVQFRKPAPSVADAVPERKRSTPVNLAHTIRKPPPPNPVSQRPYKDRVIHLLALKSYKKPELLVRLQRDGVHQKDKNSLGVILQQVANLNTKDNSYSLKEFIFKDVQKDWPGYTEEDKKSLETILSTKLESSQNPTNTSHSESSENSNNEMPTTSSQKRLLSTNFIDPLMRKRQRISHLANRVQKSVSDPSHKKEFPSPPPPHPSKTTSAPSTSSNPPSLSLSTTHVPTYNPYQTFVSSSLSAPAGRGTQNLPIHSLNQNYSSSHGNQQQKRGCWIPFGMPPPPAPKTTGKKHSVWFQKHKNVKERKKDETKRQDTAHSSKEETNVREETTKPKTSTSSDLRAKETCFFSTDSPSSTSEQPDYMKKYVTIVSHEQRQRYRDDFFAEYAEYRELHSGIECVTRKFAQFDAQRKLLSPGTKEYEVFHEEVLEEYRKLKEATPNYNEKKCRCEYLHNKLSHIKKLIGDF</sequence>
<dbReference type="PROSITE" id="PS51980">
    <property type="entry name" value="OCEL"/>
    <property type="match status" value="1"/>
</dbReference>
<feature type="compositionally biased region" description="Basic and acidic residues" evidence="7">
    <location>
        <begin position="462"/>
        <end position="488"/>
    </location>
</feature>
<dbReference type="GO" id="GO:0006368">
    <property type="term" value="P:transcription elongation by RNA polymerase II"/>
    <property type="evidence" value="ECO:0007669"/>
    <property type="project" value="InterPro"/>
</dbReference>
<accession>A0A7K5A2Z7</accession>
<feature type="non-terminal residue" evidence="9">
    <location>
        <position position="622"/>
    </location>
</feature>
<feature type="domain" description="OCEL" evidence="8">
    <location>
        <begin position="517"/>
        <end position="622"/>
    </location>
</feature>
<evidence type="ECO:0000313" key="9">
    <source>
        <dbReference type="EMBL" id="NWR78065.1"/>
    </source>
</evidence>
<evidence type="ECO:0000313" key="10">
    <source>
        <dbReference type="Proteomes" id="UP000517892"/>
    </source>
</evidence>
<feature type="compositionally biased region" description="Basic residues" evidence="7">
    <location>
        <begin position="445"/>
        <end position="461"/>
    </location>
</feature>
<feature type="region of interest" description="Disordered" evidence="7">
    <location>
        <begin position="283"/>
        <end position="316"/>
    </location>
</feature>
<keyword evidence="10" id="KW-1185">Reference proteome</keyword>
<dbReference type="AlphaFoldDB" id="A0A7K5A2Z7"/>
<evidence type="ECO:0000256" key="7">
    <source>
        <dbReference type="SAM" id="MobiDB-lite"/>
    </source>
</evidence>
<keyword evidence="5" id="KW-0539">Nucleus</keyword>
<dbReference type="InterPro" id="IPR036390">
    <property type="entry name" value="WH_DNA-bd_sf"/>
</dbReference>
<dbReference type="SUPFAM" id="SSF144292">
    <property type="entry name" value="occludin/ELL-like"/>
    <property type="match status" value="1"/>
</dbReference>
<dbReference type="GO" id="GO:0032968">
    <property type="term" value="P:positive regulation of transcription elongation by RNA polymerase II"/>
    <property type="evidence" value="ECO:0007669"/>
    <property type="project" value="TreeGrafter"/>
</dbReference>
<feature type="compositionally biased region" description="Low complexity" evidence="7">
    <location>
        <begin position="290"/>
        <end position="312"/>
    </location>
</feature>
<evidence type="ECO:0000256" key="5">
    <source>
        <dbReference type="ARBA" id="ARBA00023242"/>
    </source>
</evidence>
<keyword evidence="3" id="KW-0805">Transcription regulation</keyword>
<dbReference type="PANTHER" id="PTHR23288:SF8">
    <property type="entry name" value="RNA POLYMERASE II ELONGATION FACTOR ELL2"/>
    <property type="match status" value="1"/>
</dbReference>
<protein>
    <submittedName>
        <fullName evidence="9">ELL2 factor</fullName>
    </submittedName>
</protein>
<evidence type="ECO:0000256" key="1">
    <source>
        <dbReference type="ARBA" id="ARBA00004123"/>
    </source>
</evidence>
<evidence type="ECO:0000256" key="4">
    <source>
        <dbReference type="ARBA" id="ARBA00023163"/>
    </source>
</evidence>
<keyword evidence="4" id="KW-0804">Transcription</keyword>
<dbReference type="Pfam" id="PF07303">
    <property type="entry name" value="Occludin_ELL"/>
    <property type="match status" value="1"/>
</dbReference>
<dbReference type="GO" id="GO:0000987">
    <property type="term" value="F:cis-regulatory region sequence-specific DNA binding"/>
    <property type="evidence" value="ECO:0007669"/>
    <property type="project" value="TreeGrafter"/>
</dbReference>
<dbReference type="InterPro" id="IPR019464">
    <property type="entry name" value="ELL_N"/>
</dbReference>
<dbReference type="Pfam" id="PF10390">
    <property type="entry name" value="ELL"/>
    <property type="match status" value="1"/>
</dbReference>
<dbReference type="InterPro" id="IPR031176">
    <property type="entry name" value="ELL/occludin"/>
</dbReference>
<comment type="subcellular location">
    <subcellularLocation>
        <location evidence="1">Nucleus</location>
    </subcellularLocation>
</comment>
<evidence type="ECO:0000256" key="2">
    <source>
        <dbReference type="ARBA" id="ARBA00009171"/>
    </source>
</evidence>
<proteinExistence type="inferred from homology"/>
<name>A0A7K5A2Z7_9AVES</name>
<evidence type="ECO:0000256" key="3">
    <source>
        <dbReference type="ARBA" id="ARBA00023015"/>
    </source>
</evidence>
<dbReference type="InterPro" id="IPR042065">
    <property type="entry name" value="E3_ELL-like"/>
</dbReference>